<dbReference type="PANTHER" id="PTHR11804:SF79">
    <property type="entry name" value="MITOCHONDRIAL INTERMEDIATE PEPTIDASE"/>
    <property type="match status" value="1"/>
</dbReference>
<organism evidence="9 10">
    <name type="scientific">Prototheca wickerhamii</name>
    <dbReference type="NCBI Taxonomy" id="3111"/>
    <lineage>
        <taxon>Eukaryota</taxon>
        <taxon>Viridiplantae</taxon>
        <taxon>Chlorophyta</taxon>
        <taxon>core chlorophytes</taxon>
        <taxon>Trebouxiophyceae</taxon>
        <taxon>Chlorellales</taxon>
        <taxon>Chlorellaceae</taxon>
        <taxon>Prototheca</taxon>
    </lineage>
</organism>
<dbReference type="Gene3D" id="1.10.1370.10">
    <property type="entry name" value="Neurolysin, domain 3"/>
    <property type="match status" value="1"/>
</dbReference>
<proteinExistence type="inferred from homology"/>
<keyword evidence="2 7" id="KW-0645">Protease</keyword>
<keyword evidence="10" id="KW-1185">Reference proteome</keyword>
<dbReference type="InterPro" id="IPR024077">
    <property type="entry name" value="Neurolysin/TOP_dom2"/>
</dbReference>
<dbReference type="GO" id="GO:0004222">
    <property type="term" value="F:metalloendopeptidase activity"/>
    <property type="evidence" value="ECO:0007669"/>
    <property type="project" value="InterPro"/>
</dbReference>
<dbReference type="GO" id="GO:0006508">
    <property type="term" value="P:proteolysis"/>
    <property type="evidence" value="ECO:0007669"/>
    <property type="project" value="UniProtKB-KW"/>
</dbReference>
<evidence type="ECO:0000313" key="9">
    <source>
        <dbReference type="EMBL" id="KAK2079363.1"/>
    </source>
</evidence>
<comment type="similarity">
    <text evidence="1 7">Belongs to the peptidase M3 family.</text>
</comment>
<evidence type="ECO:0000256" key="4">
    <source>
        <dbReference type="ARBA" id="ARBA00022801"/>
    </source>
</evidence>
<comment type="cofactor">
    <cofactor evidence="7">
        <name>Zn(2+)</name>
        <dbReference type="ChEBI" id="CHEBI:29105"/>
    </cofactor>
    <text evidence="7">Binds 1 zinc ion.</text>
</comment>
<evidence type="ECO:0000256" key="5">
    <source>
        <dbReference type="ARBA" id="ARBA00022833"/>
    </source>
</evidence>
<dbReference type="Gene3D" id="3.40.390.10">
    <property type="entry name" value="Collagenase (Catalytic Domain)"/>
    <property type="match status" value="1"/>
</dbReference>
<evidence type="ECO:0000256" key="1">
    <source>
        <dbReference type="ARBA" id="ARBA00006040"/>
    </source>
</evidence>
<dbReference type="AlphaFoldDB" id="A0AAD9IKS4"/>
<sequence>MTVPIVQLCQVLDPAEFARNVHADPAWRERARRTCLGLGAYVQGLNAHRGLYDRLEAALGPGSGLRGEALEVGRSLARDFRRYGVHLSAARKATMAALTQQMQELGFAYSDNLVRSDQGGSAGASADPEMAALGEAALARLLHTSDDPATRARLLSERRLARGQRRACLGGTENAHSAPSALGCAVFKKRARARSGSPSSALLLDARPRDLIPGLDRLMTRLMGVRVREEALTDAREAWAPGLVKLAVCEADGAPLGTIYWDFEPRAGKMAGGAHFVLRCGRNFRSGEEPADGSTPLAPQRPVLVLVASLPLAQRLSAQQLELLLHEWGHAMHTVLSQTRYQHLSGTRGPLDLMEVPSSVFECFARDARALETLLGTDRVGAEAVARALGAERRGFAALGTLHQAQLARVDLALHGDASAPLAAARDAATAELLDWRSPLASLRGVRPVLPQLSFNHLIGYGGTYYSYLTSQAIAARLWRREGFAEDPLSPEAGRHLRERLLRIGGSWPASRVFEGLFDGDDGALWLPDGGVVPDPTDLLDDLGLSQ</sequence>
<dbReference type="Pfam" id="PF01432">
    <property type="entry name" value="Peptidase_M3"/>
    <property type="match status" value="1"/>
</dbReference>
<keyword evidence="3 7" id="KW-0479">Metal-binding</keyword>
<gene>
    <name evidence="9" type="ORF">QBZ16_003054</name>
</gene>
<feature type="domain" description="Peptidase M3A/M3B catalytic" evidence="8">
    <location>
        <begin position="211"/>
        <end position="515"/>
    </location>
</feature>
<keyword evidence="4 7" id="KW-0378">Hydrolase</keyword>
<evidence type="ECO:0000313" key="10">
    <source>
        <dbReference type="Proteomes" id="UP001255856"/>
    </source>
</evidence>
<name>A0AAD9IKS4_PROWI</name>
<keyword evidence="5 7" id="KW-0862">Zinc</keyword>
<dbReference type="GO" id="GO:0046872">
    <property type="term" value="F:metal ion binding"/>
    <property type="evidence" value="ECO:0007669"/>
    <property type="project" value="UniProtKB-UniRule"/>
</dbReference>
<dbReference type="GO" id="GO:0006518">
    <property type="term" value="P:peptide metabolic process"/>
    <property type="evidence" value="ECO:0007669"/>
    <property type="project" value="TreeGrafter"/>
</dbReference>
<evidence type="ECO:0000256" key="7">
    <source>
        <dbReference type="RuleBase" id="RU003435"/>
    </source>
</evidence>
<protein>
    <recommendedName>
        <fullName evidence="8">Peptidase M3A/M3B catalytic domain-containing protein</fullName>
    </recommendedName>
</protein>
<evidence type="ECO:0000256" key="6">
    <source>
        <dbReference type="ARBA" id="ARBA00023049"/>
    </source>
</evidence>
<accession>A0AAD9IKS4</accession>
<dbReference type="SUPFAM" id="SSF55486">
    <property type="entry name" value="Metalloproteases ('zincins'), catalytic domain"/>
    <property type="match status" value="1"/>
</dbReference>
<evidence type="ECO:0000259" key="8">
    <source>
        <dbReference type="Pfam" id="PF01432"/>
    </source>
</evidence>
<dbReference type="InterPro" id="IPR001567">
    <property type="entry name" value="Pept_M3A_M3B_dom"/>
</dbReference>
<evidence type="ECO:0000256" key="2">
    <source>
        <dbReference type="ARBA" id="ARBA00022670"/>
    </source>
</evidence>
<keyword evidence="6 7" id="KW-0482">Metalloprotease</keyword>
<dbReference type="InterPro" id="IPR045090">
    <property type="entry name" value="Pept_M3A_M3B"/>
</dbReference>
<dbReference type="PANTHER" id="PTHR11804">
    <property type="entry name" value="PROTEASE M3 THIMET OLIGOPEPTIDASE-RELATED"/>
    <property type="match status" value="1"/>
</dbReference>
<reference evidence="9" key="1">
    <citation type="submission" date="2021-01" db="EMBL/GenBank/DDBJ databases">
        <authorList>
            <person name="Eckstrom K.M.E."/>
        </authorList>
    </citation>
    <scope>NUCLEOTIDE SEQUENCE</scope>
    <source>
        <strain evidence="9">UVCC 0001</strain>
    </source>
</reference>
<dbReference type="GO" id="GO:0005739">
    <property type="term" value="C:mitochondrion"/>
    <property type="evidence" value="ECO:0007669"/>
    <property type="project" value="TreeGrafter"/>
</dbReference>
<comment type="caution">
    <text evidence="9">The sequence shown here is derived from an EMBL/GenBank/DDBJ whole genome shotgun (WGS) entry which is preliminary data.</text>
</comment>
<dbReference type="Proteomes" id="UP001255856">
    <property type="component" value="Unassembled WGS sequence"/>
</dbReference>
<dbReference type="InterPro" id="IPR024079">
    <property type="entry name" value="MetalloPept_cat_dom_sf"/>
</dbReference>
<dbReference type="EMBL" id="JASFZW010000003">
    <property type="protein sequence ID" value="KAK2079363.1"/>
    <property type="molecule type" value="Genomic_DNA"/>
</dbReference>
<evidence type="ECO:0000256" key="3">
    <source>
        <dbReference type="ARBA" id="ARBA00022723"/>
    </source>
</evidence>